<dbReference type="EMBL" id="JABEZU010000003">
    <property type="protein sequence ID" value="NOV98233.1"/>
    <property type="molecule type" value="Genomic_DNA"/>
</dbReference>
<proteinExistence type="predicted"/>
<evidence type="ECO:0000313" key="1">
    <source>
        <dbReference type="EMBL" id="NOV98233.1"/>
    </source>
</evidence>
<dbReference type="Proteomes" id="UP000757540">
    <property type="component" value="Unassembled WGS sequence"/>
</dbReference>
<name>A0ABX2A970_9MICO</name>
<keyword evidence="2" id="KW-1185">Reference proteome</keyword>
<organism evidence="1 2">
    <name type="scientific">Isoptericola halotolerans</name>
    <dbReference type="NCBI Taxonomy" id="300560"/>
    <lineage>
        <taxon>Bacteria</taxon>
        <taxon>Bacillati</taxon>
        <taxon>Actinomycetota</taxon>
        <taxon>Actinomycetes</taxon>
        <taxon>Micrococcales</taxon>
        <taxon>Promicromonosporaceae</taxon>
        <taxon>Isoptericola</taxon>
    </lineage>
</organism>
<accession>A0ABX2A970</accession>
<sequence>MICPPCDLDGPCDAADCEARDPGVYRCASCTAPFPSAAAARRCAEIDESPGFTD</sequence>
<comment type="caution">
    <text evidence="1">The sequence shown here is derived from an EMBL/GenBank/DDBJ whole genome shotgun (WGS) entry which is preliminary data.</text>
</comment>
<dbReference type="RefSeq" id="WP_171784444.1">
    <property type="nucleotide sequence ID" value="NZ_BAAAML010000023.1"/>
</dbReference>
<protein>
    <submittedName>
        <fullName evidence="1">Uncharacterized protein</fullName>
    </submittedName>
</protein>
<reference evidence="1 2" key="1">
    <citation type="submission" date="2020-05" db="EMBL/GenBank/DDBJ databases">
        <title>Genomic Encyclopedia of Type Strains, Phase III (KMG-III): the genomes of soil and plant-associated and newly described type strains.</title>
        <authorList>
            <person name="Whitman W."/>
        </authorList>
    </citation>
    <scope>NUCLEOTIDE SEQUENCE [LARGE SCALE GENOMIC DNA]</scope>
    <source>
        <strain evidence="1 2">KCTC 19046</strain>
    </source>
</reference>
<gene>
    <name evidence="1" type="ORF">HDG69_002818</name>
</gene>
<evidence type="ECO:0000313" key="2">
    <source>
        <dbReference type="Proteomes" id="UP000757540"/>
    </source>
</evidence>